<comment type="cofactor">
    <cofactor evidence="1">
        <name>Mn(2+)</name>
        <dbReference type="ChEBI" id="CHEBI:29035"/>
    </cofactor>
</comment>
<evidence type="ECO:0000313" key="7">
    <source>
        <dbReference type="EMBL" id="PIO70053.1"/>
    </source>
</evidence>
<dbReference type="GO" id="GO:0051287">
    <property type="term" value="F:NAD binding"/>
    <property type="evidence" value="ECO:0007669"/>
    <property type="project" value="InterPro"/>
</dbReference>
<evidence type="ECO:0000259" key="6">
    <source>
        <dbReference type="Pfam" id="PF03949"/>
    </source>
</evidence>
<dbReference type="GO" id="GO:0005739">
    <property type="term" value="C:mitochondrion"/>
    <property type="evidence" value="ECO:0007669"/>
    <property type="project" value="TreeGrafter"/>
</dbReference>
<accession>A0A2G9UIT3</accession>
<keyword evidence="4" id="KW-0560">Oxidoreductase</keyword>
<dbReference type="GO" id="GO:0004473">
    <property type="term" value="F:malate dehydrogenase (decarboxylating) (NADP+) activity"/>
    <property type="evidence" value="ECO:0007669"/>
    <property type="project" value="TreeGrafter"/>
</dbReference>
<dbReference type="GO" id="GO:0046872">
    <property type="term" value="F:metal ion binding"/>
    <property type="evidence" value="ECO:0007669"/>
    <property type="project" value="UniProtKB-KW"/>
</dbReference>
<evidence type="ECO:0000256" key="2">
    <source>
        <dbReference type="ARBA" id="ARBA00008785"/>
    </source>
</evidence>
<keyword evidence="3 4" id="KW-0479">Metal-binding</keyword>
<dbReference type="InterPro" id="IPR001891">
    <property type="entry name" value="Malic_OxRdtase"/>
</dbReference>
<name>A0A2G9UIT3_TELCI</name>
<dbReference type="InterPro" id="IPR037062">
    <property type="entry name" value="Malic_N_dom_sf"/>
</dbReference>
<dbReference type="EMBL" id="KZ346417">
    <property type="protein sequence ID" value="PIO70053.1"/>
    <property type="molecule type" value="Genomic_DNA"/>
</dbReference>
<dbReference type="InterPro" id="IPR046346">
    <property type="entry name" value="Aminoacid_DH-like_N_sf"/>
</dbReference>
<evidence type="ECO:0000259" key="5">
    <source>
        <dbReference type="Pfam" id="PF00390"/>
    </source>
</evidence>
<organism evidence="7 8">
    <name type="scientific">Teladorsagia circumcincta</name>
    <name type="common">Brown stomach worm</name>
    <name type="synonym">Ostertagia circumcincta</name>
    <dbReference type="NCBI Taxonomy" id="45464"/>
    <lineage>
        <taxon>Eukaryota</taxon>
        <taxon>Metazoa</taxon>
        <taxon>Ecdysozoa</taxon>
        <taxon>Nematoda</taxon>
        <taxon>Chromadorea</taxon>
        <taxon>Rhabditida</taxon>
        <taxon>Rhabditina</taxon>
        <taxon>Rhabditomorpha</taxon>
        <taxon>Strongyloidea</taxon>
        <taxon>Trichostrongylidae</taxon>
        <taxon>Teladorsagia</taxon>
    </lineage>
</organism>
<dbReference type="Gene3D" id="3.40.50.720">
    <property type="entry name" value="NAD(P)-binding Rossmann-like Domain"/>
    <property type="match status" value="1"/>
</dbReference>
<dbReference type="InterPro" id="IPR012301">
    <property type="entry name" value="Malic_N_dom"/>
</dbReference>
<proteinExistence type="inferred from homology"/>
<dbReference type="SUPFAM" id="SSF51735">
    <property type="entry name" value="NAD(P)-binding Rossmann-fold domains"/>
    <property type="match status" value="1"/>
</dbReference>
<dbReference type="Proteomes" id="UP000230423">
    <property type="component" value="Unassembled WGS sequence"/>
</dbReference>
<dbReference type="PANTHER" id="PTHR23406">
    <property type="entry name" value="MALIC ENZYME-RELATED"/>
    <property type="match status" value="1"/>
</dbReference>
<dbReference type="InterPro" id="IPR015884">
    <property type="entry name" value="Malic_enzyme_CS"/>
</dbReference>
<dbReference type="AlphaFoldDB" id="A0A2G9UIT3"/>
<sequence>MILLQRYLNDPLYIGLRHERVRGEEYDRLIDNFIKAATKRFGRDTLIQFEDFAFNNAYRLLDRYKDEYCVFNDDIQGTAAVVVAGLLATTRVTKAKLSQQKIVFLGAGAVRLP</sequence>
<dbReference type="Pfam" id="PF03949">
    <property type="entry name" value="Malic_M"/>
    <property type="match status" value="1"/>
</dbReference>
<evidence type="ECO:0000256" key="3">
    <source>
        <dbReference type="ARBA" id="ARBA00022723"/>
    </source>
</evidence>
<dbReference type="GO" id="GO:0006108">
    <property type="term" value="P:malate metabolic process"/>
    <property type="evidence" value="ECO:0007669"/>
    <property type="project" value="TreeGrafter"/>
</dbReference>
<dbReference type="PRINTS" id="PR00072">
    <property type="entry name" value="MALOXRDTASE"/>
</dbReference>
<dbReference type="Pfam" id="PF00390">
    <property type="entry name" value="malic"/>
    <property type="match status" value="1"/>
</dbReference>
<dbReference type="PROSITE" id="PS00331">
    <property type="entry name" value="MALIC_ENZYMES"/>
    <property type="match status" value="1"/>
</dbReference>
<dbReference type="SUPFAM" id="SSF53223">
    <property type="entry name" value="Aminoacid dehydrogenase-like, N-terminal domain"/>
    <property type="match status" value="1"/>
</dbReference>
<evidence type="ECO:0000256" key="4">
    <source>
        <dbReference type="RuleBase" id="RU003426"/>
    </source>
</evidence>
<keyword evidence="8" id="KW-1185">Reference proteome</keyword>
<dbReference type="Gene3D" id="3.40.50.10380">
    <property type="entry name" value="Malic enzyme, N-terminal domain"/>
    <property type="match status" value="1"/>
</dbReference>
<dbReference type="PANTHER" id="PTHR23406:SF90">
    <property type="entry name" value="MALIC ENZYME-RELATED"/>
    <property type="match status" value="1"/>
</dbReference>
<dbReference type="InterPro" id="IPR036291">
    <property type="entry name" value="NAD(P)-bd_dom_sf"/>
</dbReference>
<reference evidence="7 8" key="1">
    <citation type="submission" date="2015-09" db="EMBL/GenBank/DDBJ databases">
        <title>Draft genome of the parasitic nematode Teladorsagia circumcincta isolate WARC Sus (inbred).</title>
        <authorList>
            <person name="Mitreva M."/>
        </authorList>
    </citation>
    <scope>NUCLEOTIDE SEQUENCE [LARGE SCALE GENOMIC DNA]</scope>
    <source>
        <strain evidence="7 8">S</strain>
    </source>
</reference>
<evidence type="ECO:0000256" key="1">
    <source>
        <dbReference type="ARBA" id="ARBA00001936"/>
    </source>
</evidence>
<dbReference type="InterPro" id="IPR012302">
    <property type="entry name" value="Malic_NAD-bd"/>
</dbReference>
<comment type="similarity">
    <text evidence="2 4">Belongs to the malic enzymes family.</text>
</comment>
<feature type="domain" description="Malic enzyme N-terminal" evidence="5">
    <location>
        <begin position="6"/>
        <end position="65"/>
    </location>
</feature>
<feature type="domain" description="Malic enzyme NAD-binding" evidence="6">
    <location>
        <begin position="75"/>
        <end position="109"/>
    </location>
</feature>
<evidence type="ECO:0000313" key="8">
    <source>
        <dbReference type="Proteomes" id="UP000230423"/>
    </source>
</evidence>
<protein>
    <recommendedName>
        <fullName evidence="4">Malic enzyme</fullName>
    </recommendedName>
</protein>
<gene>
    <name evidence="7" type="ORF">TELCIR_08107</name>
</gene>
<dbReference type="OrthoDB" id="5365701at2759"/>